<protein>
    <submittedName>
        <fullName evidence="2">Uncharacterized protein</fullName>
    </submittedName>
</protein>
<feature type="transmembrane region" description="Helical" evidence="1">
    <location>
        <begin position="16"/>
        <end position="33"/>
    </location>
</feature>
<dbReference type="Proteomes" id="UP000306985">
    <property type="component" value="Unassembled WGS sequence"/>
</dbReference>
<name>A0A4U6QFF5_9ACTN</name>
<gene>
    <name evidence="2" type="ORF">FDO65_14755</name>
</gene>
<evidence type="ECO:0000256" key="1">
    <source>
        <dbReference type="SAM" id="Phobius"/>
    </source>
</evidence>
<keyword evidence="3" id="KW-1185">Reference proteome</keyword>
<feature type="transmembrane region" description="Helical" evidence="1">
    <location>
        <begin position="39"/>
        <end position="62"/>
    </location>
</feature>
<organism evidence="2 3">
    <name type="scientific">Nakamurella flava</name>
    <dbReference type="NCBI Taxonomy" id="2576308"/>
    <lineage>
        <taxon>Bacteria</taxon>
        <taxon>Bacillati</taxon>
        <taxon>Actinomycetota</taxon>
        <taxon>Actinomycetes</taxon>
        <taxon>Nakamurellales</taxon>
        <taxon>Nakamurellaceae</taxon>
        <taxon>Nakamurella</taxon>
    </lineage>
</organism>
<keyword evidence="1" id="KW-0812">Transmembrane</keyword>
<dbReference type="EMBL" id="SZZH01000003">
    <property type="protein sequence ID" value="TKV58772.1"/>
    <property type="molecule type" value="Genomic_DNA"/>
</dbReference>
<keyword evidence="1" id="KW-1133">Transmembrane helix</keyword>
<evidence type="ECO:0000313" key="3">
    <source>
        <dbReference type="Proteomes" id="UP000306985"/>
    </source>
</evidence>
<keyword evidence="1" id="KW-0472">Membrane</keyword>
<evidence type="ECO:0000313" key="2">
    <source>
        <dbReference type="EMBL" id="TKV58772.1"/>
    </source>
</evidence>
<comment type="caution">
    <text evidence="2">The sequence shown here is derived from an EMBL/GenBank/DDBJ whole genome shotgun (WGS) entry which is preliminary data.</text>
</comment>
<reference evidence="2 3" key="1">
    <citation type="submission" date="2019-05" db="EMBL/GenBank/DDBJ databases">
        <title>Nakamurella sp. N5BH11, whole genome shotgun sequence.</title>
        <authorList>
            <person name="Tuo L."/>
        </authorList>
    </citation>
    <scope>NUCLEOTIDE SEQUENCE [LARGE SCALE GENOMIC DNA]</scope>
    <source>
        <strain evidence="2 3">N5BH11</strain>
    </source>
</reference>
<accession>A0A4U6QFF5</accession>
<dbReference type="RefSeq" id="WP_137450431.1">
    <property type="nucleotide sequence ID" value="NZ_SZZH01000003.1"/>
</dbReference>
<sequence>MADQQQVAASRRDIKPVGLVMALVFLAVASIGFTGDPWWLFTTAAIWTAAAAVALIGVLLLFSALPGRRRRR</sequence>
<proteinExistence type="predicted"/>
<dbReference type="AlphaFoldDB" id="A0A4U6QFF5"/>